<keyword evidence="1" id="KW-0732">Signal</keyword>
<evidence type="ECO:0000259" key="2">
    <source>
        <dbReference type="PROSITE" id="PS50948"/>
    </source>
</evidence>
<dbReference type="PROSITE" id="PS50948">
    <property type="entry name" value="PAN"/>
    <property type="match status" value="1"/>
</dbReference>
<dbReference type="Proteomes" id="UP001205105">
    <property type="component" value="Unassembled WGS sequence"/>
</dbReference>
<dbReference type="EMBL" id="JADXDR010000095">
    <property type="protein sequence ID" value="KAI7839755.1"/>
    <property type="molecule type" value="Genomic_DNA"/>
</dbReference>
<dbReference type="SUPFAM" id="SSF57414">
    <property type="entry name" value="Hairpin loop containing domain-like"/>
    <property type="match status" value="1"/>
</dbReference>
<evidence type="ECO:0000313" key="3">
    <source>
        <dbReference type="EMBL" id="KAI7839755.1"/>
    </source>
</evidence>
<organism evidence="3 4">
    <name type="scientific">Chlorella ohadii</name>
    <dbReference type="NCBI Taxonomy" id="2649997"/>
    <lineage>
        <taxon>Eukaryota</taxon>
        <taxon>Viridiplantae</taxon>
        <taxon>Chlorophyta</taxon>
        <taxon>core chlorophytes</taxon>
        <taxon>Trebouxiophyceae</taxon>
        <taxon>Chlorellales</taxon>
        <taxon>Chlorellaceae</taxon>
        <taxon>Chlorella clade</taxon>
        <taxon>Chlorella</taxon>
    </lineage>
</organism>
<keyword evidence="4" id="KW-1185">Reference proteome</keyword>
<gene>
    <name evidence="3" type="ORF">COHA_006559</name>
</gene>
<protein>
    <recommendedName>
        <fullName evidence="2">Apple domain-containing protein</fullName>
    </recommendedName>
</protein>
<reference evidence="3" key="1">
    <citation type="submission" date="2020-11" db="EMBL/GenBank/DDBJ databases">
        <title>Chlorella ohadii genome sequencing and assembly.</title>
        <authorList>
            <person name="Murik O."/>
            <person name="Treves H."/>
            <person name="Kedem I."/>
            <person name="Shotland Y."/>
            <person name="Kaplan A."/>
        </authorList>
    </citation>
    <scope>NUCLEOTIDE SEQUENCE</scope>
    <source>
        <strain evidence="3">1</strain>
    </source>
</reference>
<evidence type="ECO:0000256" key="1">
    <source>
        <dbReference type="SAM" id="SignalP"/>
    </source>
</evidence>
<feature type="domain" description="Apple" evidence="2">
    <location>
        <begin position="152"/>
        <end position="207"/>
    </location>
</feature>
<dbReference type="Pfam" id="PF00024">
    <property type="entry name" value="PAN_1"/>
    <property type="match status" value="1"/>
</dbReference>
<feature type="chain" id="PRO_5042291483" description="Apple domain-containing protein" evidence="1">
    <location>
        <begin position="22"/>
        <end position="219"/>
    </location>
</feature>
<dbReference type="Gene3D" id="3.50.4.10">
    <property type="entry name" value="Hepatocyte Growth Factor"/>
    <property type="match status" value="1"/>
</dbReference>
<proteinExistence type="predicted"/>
<accession>A0AAD5DKR7</accession>
<name>A0AAD5DKR7_9CHLO</name>
<evidence type="ECO:0000313" key="4">
    <source>
        <dbReference type="Proteomes" id="UP001205105"/>
    </source>
</evidence>
<feature type="signal peptide" evidence="1">
    <location>
        <begin position="1"/>
        <end position="21"/>
    </location>
</feature>
<dbReference type="AlphaFoldDB" id="A0AAD5DKR7"/>
<comment type="caution">
    <text evidence="3">The sequence shown here is derived from an EMBL/GenBank/DDBJ whole genome shotgun (WGS) entry which is preliminary data.</text>
</comment>
<dbReference type="InterPro" id="IPR003609">
    <property type="entry name" value="Pan_app"/>
</dbReference>
<sequence>MTSARRLCAVAVLAFAMGSNAFRLPGRALRGAAADAASIVDLAEAATHWGLDSLTDAQIDYMLENNMTLDDVQLNLALKNSAGPVQTKGLWEMIKDFGSAVVNGVGCVTSLGFSGTCDDAVNSVVESASNGAKALLAYTEYEDTFWDDSSSCRSDYSSLPDDNRSTASSTSDCKAQCEDKWWCTNFTYYPSSEKCYLFSDSTFDYKCDSTKGGIAGVWS</sequence>